<dbReference type="EMBL" id="PVWO01000068">
    <property type="protein sequence ID" value="PSB57641.1"/>
    <property type="molecule type" value="Genomic_DNA"/>
</dbReference>
<gene>
    <name evidence="1" type="ORF">C7B77_07625</name>
</gene>
<dbReference type="RefSeq" id="WP_106302350.1">
    <property type="nucleotide sequence ID" value="NZ_PVWO01000068.1"/>
</dbReference>
<dbReference type="OrthoDB" id="572535at2"/>
<dbReference type="GO" id="GO:0016740">
    <property type="term" value="F:transferase activity"/>
    <property type="evidence" value="ECO:0007669"/>
    <property type="project" value="UniProtKB-KW"/>
</dbReference>
<accession>A0A2T1GJ13</accession>
<keyword evidence="2" id="KW-1185">Reference proteome</keyword>
<dbReference type="InterPro" id="IPR014942">
    <property type="entry name" value="AbiEii"/>
</dbReference>
<protein>
    <submittedName>
        <fullName evidence="1">Nucleotidyl transferase AbiEii/AbiGii toxin family protein</fullName>
    </submittedName>
</protein>
<dbReference type="Pfam" id="PF08843">
    <property type="entry name" value="AbiEii"/>
    <property type="match status" value="1"/>
</dbReference>
<proteinExistence type="predicted"/>
<dbReference type="Proteomes" id="UP000238937">
    <property type="component" value="Unassembled WGS sequence"/>
</dbReference>
<sequence length="307" mass="34901">MTKPEQLAASVRQRLKNLTGTNDFQTMLVRYALERLLYRLSRSNYQQQFVLKGALLFDIWLERSHRATRDVDFLGFGDSTPARIEEIFRELCSIDVVADGLEFAVSSVVSCRIKADCEYEGVRINLLAYLSGTRTQIPVQVDVGFGDAITPRPVSVEFPALLSFPAPQVLSYPRETVVAEKFQAMVLLGMSNTRLKDFYDLWVLATYFSFDGIALGSALTATFERRRTPLPQTHAEVVALTPLFTTDAQKQQAWKAFLRKHQLVANELSLMEVVEIIQEFVLPVSVMVSKGELFVGQWDCDRREWKM</sequence>
<evidence type="ECO:0000313" key="2">
    <source>
        <dbReference type="Proteomes" id="UP000238937"/>
    </source>
</evidence>
<dbReference type="AlphaFoldDB" id="A0A2T1GJ13"/>
<organism evidence="1 2">
    <name type="scientific">Chamaesiphon polymorphus CCALA 037</name>
    <dbReference type="NCBI Taxonomy" id="2107692"/>
    <lineage>
        <taxon>Bacteria</taxon>
        <taxon>Bacillati</taxon>
        <taxon>Cyanobacteriota</taxon>
        <taxon>Cyanophyceae</taxon>
        <taxon>Gomontiellales</taxon>
        <taxon>Chamaesiphonaceae</taxon>
        <taxon>Chamaesiphon</taxon>
    </lineage>
</organism>
<keyword evidence="1" id="KW-0808">Transferase</keyword>
<name>A0A2T1GJ13_9CYAN</name>
<comment type="caution">
    <text evidence="1">The sequence shown here is derived from an EMBL/GenBank/DDBJ whole genome shotgun (WGS) entry which is preliminary data.</text>
</comment>
<reference evidence="1 2" key="1">
    <citation type="submission" date="2018-03" db="EMBL/GenBank/DDBJ databases">
        <title>The ancient ancestry and fast evolution of plastids.</title>
        <authorList>
            <person name="Moore K.R."/>
            <person name="Magnabosco C."/>
            <person name="Momper L."/>
            <person name="Gold D.A."/>
            <person name="Bosak T."/>
            <person name="Fournier G.P."/>
        </authorList>
    </citation>
    <scope>NUCLEOTIDE SEQUENCE [LARGE SCALE GENOMIC DNA]</scope>
    <source>
        <strain evidence="1 2">CCALA 037</strain>
    </source>
</reference>
<evidence type="ECO:0000313" key="1">
    <source>
        <dbReference type="EMBL" id="PSB57641.1"/>
    </source>
</evidence>